<accession>A0A1A0QZZ4</accession>
<dbReference type="Proteomes" id="UP000093902">
    <property type="component" value="Unassembled WGS sequence"/>
</dbReference>
<proteinExistence type="predicted"/>
<sequence length="151" mass="16476">MRAELNPAIDDRWAPALAEAYRALEEGHAPAEVAAGLAPIGVVVTPEWLDGAFGSVSPVEAAVDAYVAAHAEEIAALDPSREELIEMVREILNPGSGQERWTDWWLAVFGAHVPHPRPSDLIFNPPTDVSPEDWSPSRIVDEALAYRPFVF</sequence>
<dbReference type="STRING" id="43304.GCA_001403655_05417"/>
<evidence type="ECO:0000313" key="1">
    <source>
        <dbReference type="EMBL" id="OBB27780.1"/>
    </source>
</evidence>
<dbReference type="Gene3D" id="1.10.1200.20">
    <property type="entry name" value="Colicin E immunity protein"/>
    <property type="match status" value="1"/>
</dbReference>
<protein>
    <submittedName>
        <fullName evidence="1">Uncharacterized protein</fullName>
    </submittedName>
</protein>
<comment type="caution">
    <text evidence="1">The sequence shown here is derived from an EMBL/GenBank/DDBJ whole genome shotgun (WGS) entry which is preliminary data.</text>
</comment>
<gene>
    <name evidence="1" type="ORF">A5792_23355</name>
</gene>
<dbReference type="InterPro" id="IPR035900">
    <property type="entry name" value="Colicin_E_sf"/>
</dbReference>
<dbReference type="RefSeq" id="WP_064933268.1">
    <property type="nucleotide sequence ID" value="NZ_LZSO01000029.1"/>
</dbReference>
<dbReference type="EMBL" id="LZSO01000029">
    <property type="protein sequence ID" value="OBB27780.1"/>
    <property type="molecule type" value="Genomic_DNA"/>
</dbReference>
<organism evidence="1 2">
    <name type="scientific">Mycolicibacterium peregrinum</name>
    <name type="common">Mycobacterium peregrinum</name>
    <dbReference type="NCBI Taxonomy" id="43304"/>
    <lineage>
        <taxon>Bacteria</taxon>
        <taxon>Bacillati</taxon>
        <taxon>Actinomycetota</taxon>
        <taxon>Actinomycetes</taxon>
        <taxon>Mycobacteriales</taxon>
        <taxon>Mycobacteriaceae</taxon>
        <taxon>Mycolicibacterium</taxon>
    </lineage>
</organism>
<evidence type="ECO:0000313" key="2">
    <source>
        <dbReference type="Proteomes" id="UP000093902"/>
    </source>
</evidence>
<name>A0A1A0QZZ4_MYCPR</name>
<dbReference type="SUPFAM" id="SSF47345">
    <property type="entry name" value="Colicin E immunity proteins"/>
    <property type="match status" value="1"/>
</dbReference>
<dbReference type="AlphaFoldDB" id="A0A1A0QZZ4"/>
<reference evidence="2" key="1">
    <citation type="submission" date="2016-06" db="EMBL/GenBank/DDBJ databases">
        <authorList>
            <person name="Sutton G."/>
            <person name="Brinkac L."/>
            <person name="Sanka R."/>
            <person name="Adams M."/>
            <person name="Lau E."/>
            <person name="Mehaffy C."/>
            <person name="Tameris M."/>
            <person name="Hatherill M."/>
            <person name="Hanekom W."/>
            <person name="Mahomed H."/>
            <person name="Mcshane H."/>
        </authorList>
    </citation>
    <scope>NUCLEOTIDE SEQUENCE [LARGE SCALE GENOMIC DNA]</scope>
    <source>
        <strain evidence="2">852002-51209_SCH5440388</strain>
    </source>
</reference>